<keyword evidence="5" id="KW-0479">Metal-binding</keyword>
<organism evidence="11 12">
    <name type="scientific">Jatropha curcas</name>
    <name type="common">Barbados nut</name>
    <dbReference type="NCBI Taxonomy" id="180498"/>
    <lineage>
        <taxon>Eukaryota</taxon>
        <taxon>Viridiplantae</taxon>
        <taxon>Streptophyta</taxon>
        <taxon>Embryophyta</taxon>
        <taxon>Tracheophyta</taxon>
        <taxon>Spermatophyta</taxon>
        <taxon>Magnoliopsida</taxon>
        <taxon>eudicotyledons</taxon>
        <taxon>Gunneridae</taxon>
        <taxon>Pentapetalae</taxon>
        <taxon>rosids</taxon>
        <taxon>fabids</taxon>
        <taxon>Malpighiales</taxon>
        <taxon>Euphorbiaceae</taxon>
        <taxon>Crotonoideae</taxon>
        <taxon>Jatropheae</taxon>
        <taxon>Jatropha</taxon>
    </lineage>
</organism>
<keyword evidence="6" id="KW-0560">Oxidoreductase</keyword>
<comment type="similarity">
    <text evidence="3">Belongs to the cytochrome P450 family.</text>
</comment>
<dbReference type="Gene3D" id="1.10.630.10">
    <property type="entry name" value="Cytochrome P450"/>
    <property type="match status" value="2"/>
</dbReference>
<evidence type="ECO:0000256" key="2">
    <source>
        <dbReference type="ARBA" id="ARBA00004370"/>
    </source>
</evidence>
<dbReference type="SUPFAM" id="SSF48264">
    <property type="entry name" value="Cytochrome P450"/>
    <property type="match status" value="2"/>
</dbReference>
<evidence type="ECO:0000256" key="8">
    <source>
        <dbReference type="ARBA" id="ARBA00023033"/>
    </source>
</evidence>
<keyword evidence="12" id="KW-1185">Reference proteome</keyword>
<evidence type="ECO:0000256" key="7">
    <source>
        <dbReference type="ARBA" id="ARBA00023004"/>
    </source>
</evidence>
<evidence type="ECO:0000256" key="4">
    <source>
        <dbReference type="ARBA" id="ARBA00022617"/>
    </source>
</evidence>
<feature type="chain" id="PRO_5001640024" description="Cytochrome P450" evidence="10">
    <location>
        <begin position="30"/>
        <end position="220"/>
    </location>
</feature>
<dbReference type="PANTHER" id="PTHR47943">
    <property type="entry name" value="CYTOCHROME P450 93A3-LIKE"/>
    <property type="match status" value="1"/>
</dbReference>
<evidence type="ECO:0000256" key="1">
    <source>
        <dbReference type="ARBA" id="ARBA00001971"/>
    </source>
</evidence>
<keyword evidence="8" id="KW-0503">Monooxygenase</keyword>
<dbReference type="GO" id="GO:0020037">
    <property type="term" value="F:heme binding"/>
    <property type="evidence" value="ECO:0007669"/>
    <property type="project" value="InterPro"/>
</dbReference>
<dbReference type="PANTHER" id="PTHR47943:SF8">
    <property type="entry name" value="CYTOCHROME P450"/>
    <property type="match status" value="1"/>
</dbReference>
<name>A0A067KZU1_JATCU</name>
<evidence type="ECO:0000313" key="12">
    <source>
        <dbReference type="Proteomes" id="UP000027138"/>
    </source>
</evidence>
<evidence type="ECO:0000256" key="9">
    <source>
        <dbReference type="ARBA" id="ARBA00023136"/>
    </source>
</evidence>
<comment type="subcellular location">
    <subcellularLocation>
        <location evidence="2">Membrane</location>
    </subcellularLocation>
</comment>
<evidence type="ECO:0008006" key="13">
    <source>
        <dbReference type="Google" id="ProtNLM"/>
    </source>
</evidence>
<keyword evidence="4" id="KW-0349">Heme</keyword>
<dbReference type="InterPro" id="IPR001128">
    <property type="entry name" value="Cyt_P450"/>
</dbReference>
<evidence type="ECO:0000256" key="10">
    <source>
        <dbReference type="SAM" id="SignalP"/>
    </source>
</evidence>
<dbReference type="Pfam" id="PF00067">
    <property type="entry name" value="p450"/>
    <property type="match status" value="2"/>
</dbReference>
<protein>
    <recommendedName>
        <fullName evidence="13">Cytochrome P450</fullName>
    </recommendedName>
</protein>
<dbReference type="EMBL" id="KK914408">
    <property type="protein sequence ID" value="KDP37374.1"/>
    <property type="molecule type" value="Genomic_DNA"/>
</dbReference>
<dbReference type="GO" id="GO:0016020">
    <property type="term" value="C:membrane"/>
    <property type="evidence" value="ECO:0007669"/>
    <property type="project" value="UniProtKB-SubCell"/>
</dbReference>
<feature type="signal peptide" evidence="10">
    <location>
        <begin position="1"/>
        <end position="29"/>
    </location>
</feature>
<proteinExistence type="inferred from homology"/>
<keyword evidence="10" id="KW-0732">Signal</keyword>
<sequence>MPHEALYMLSTRYGPLIHLFLGFVPCVVASSPEMAKEFLKTHEYCFLDRQKMAAVDYLTCGSGFAFAAYGPYWKFMKKICLKELLGGRMLDQLLPVIRHFLKLMLKKANSVHLFIKSFNPPTQIHAPTSPPAIPLIGHLHLIGSGLPKSFQELAGRYGPLMEIRLGASTCVVASNATVAKEIFKTHDLTSLLDLNLALLNISFTEVQDSSLPNMAIIGDS</sequence>
<dbReference type="GO" id="GO:0016705">
    <property type="term" value="F:oxidoreductase activity, acting on paired donors, with incorporation or reduction of molecular oxygen"/>
    <property type="evidence" value="ECO:0007669"/>
    <property type="project" value="InterPro"/>
</dbReference>
<dbReference type="OrthoDB" id="1103324at2759"/>
<dbReference type="Proteomes" id="UP000027138">
    <property type="component" value="Unassembled WGS sequence"/>
</dbReference>
<comment type="cofactor">
    <cofactor evidence="1">
        <name>heme</name>
        <dbReference type="ChEBI" id="CHEBI:30413"/>
    </cofactor>
</comment>
<evidence type="ECO:0000256" key="5">
    <source>
        <dbReference type="ARBA" id="ARBA00022723"/>
    </source>
</evidence>
<dbReference type="AlphaFoldDB" id="A0A067KZU1"/>
<evidence type="ECO:0000256" key="3">
    <source>
        <dbReference type="ARBA" id="ARBA00010617"/>
    </source>
</evidence>
<keyword evidence="9" id="KW-0472">Membrane</keyword>
<dbReference type="GO" id="GO:0005506">
    <property type="term" value="F:iron ion binding"/>
    <property type="evidence" value="ECO:0007669"/>
    <property type="project" value="InterPro"/>
</dbReference>
<gene>
    <name evidence="11" type="ORF">JCGZ_06828</name>
</gene>
<dbReference type="GO" id="GO:0004497">
    <property type="term" value="F:monooxygenase activity"/>
    <property type="evidence" value="ECO:0007669"/>
    <property type="project" value="UniProtKB-KW"/>
</dbReference>
<keyword evidence="7" id="KW-0408">Iron</keyword>
<evidence type="ECO:0000313" key="11">
    <source>
        <dbReference type="EMBL" id="KDP37374.1"/>
    </source>
</evidence>
<evidence type="ECO:0000256" key="6">
    <source>
        <dbReference type="ARBA" id="ARBA00023002"/>
    </source>
</evidence>
<reference evidence="11 12" key="1">
    <citation type="journal article" date="2014" name="PLoS ONE">
        <title>Global Analysis of Gene Expression Profiles in Physic Nut (Jatropha curcas L.) Seedlings Exposed to Salt Stress.</title>
        <authorList>
            <person name="Zhang L."/>
            <person name="Zhang C."/>
            <person name="Wu P."/>
            <person name="Chen Y."/>
            <person name="Li M."/>
            <person name="Jiang H."/>
            <person name="Wu G."/>
        </authorList>
    </citation>
    <scope>NUCLEOTIDE SEQUENCE [LARGE SCALE GENOMIC DNA]</scope>
    <source>
        <strain evidence="12">cv. GZQX0401</strain>
        <tissue evidence="11">Young leaves</tissue>
    </source>
</reference>
<accession>A0A067KZU1</accession>
<dbReference type="InterPro" id="IPR036396">
    <property type="entry name" value="Cyt_P450_sf"/>
</dbReference>